<dbReference type="SUPFAM" id="SSF110296">
    <property type="entry name" value="Oligoxyloglucan reducing end-specific cellobiohydrolase"/>
    <property type="match status" value="1"/>
</dbReference>
<dbReference type="Proteomes" id="UP001351900">
    <property type="component" value="Unassembled WGS sequence"/>
</dbReference>
<dbReference type="RefSeq" id="WP_331790944.1">
    <property type="nucleotide sequence ID" value="NZ_BAAAUO010000005.1"/>
</dbReference>
<gene>
    <name evidence="2" type="ORF">V2V91_04430</name>
</gene>
<feature type="signal peptide" evidence="1">
    <location>
        <begin position="1"/>
        <end position="26"/>
    </location>
</feature>
<proteinExistence type="predicted"/>
<keyword evidence="3" id="KW-1185">Reference proteome</keyword>
<dbReference type="NCBIfam" id="NF045728">
    <property type="entry name" value="glycosyl_F510_1955"/>
    <property type="match status" value="1"/>
</dbReference>
<organism evidence="2 3">
    <name type="scientific">Microbacterium schleiferi</name>
    <dbReference type="NCBI Taxonomy" id="69362"/>
    <lineage>
        <taxon>Bacteria</taxon>
        <taxon>Bacillati</taxon>
        <taxon>Actinomycetota</taxon>
        <taxon>Actinomycetes</taxon>
        <taxon>Micrococcales</taxon>
        <taxon>Microbacteriaceae</taxon>
        <taxon>Microbacterium</taxon>
    </lineage>
</organism>
<dbReference type="EMBL" id="JAZHOV010000002">
    <property type="protein sequence ID" value="MEF2254384.1"/>
    <property type="molecule type" value="Genomic_DNA"/>
</dbReference>
<dbReference type="Gene3D" id="2.130.10.10">
    <property type="entry name" value="YVTN repeat-like/Quinoprotein amine dehydrogenase"/>
    <property type="match status" value="1"/>
</dbReference>
<protein>
    <recommendedName>
        <fullName evidence="4">Exo-alpha-sialidase</fullName>
    </recommendedName>
</protein>
<sequence length="279" mass="27893">MPIHLRAAAAAIVLAELIMLAGCASAEPPSTGTSHAAMASHVHAIVPDPEGDGFLLGTHEGILAVSAEGELLSRVGSYGFDAMGLTVVGEDLIASGHPGADTPPELGDHNLGIIRSADAGVSWEPAAFTGEKDFHALAAGSDGTVYGLATDAIDVLASKDGGDSWAPTGGQLMAVGLVVTSGGNVVAATPDGLRVSTDGARSFEPWPGAPMLYALSVSPNGELIVGVDADEKIWVHVSGASAWKEVGIVHGTAQATAITDTGSILVADDSGLTLLPPAP</sequence>
<dbReference type="InterPro" id="IPR015943">
    <property type="entry name" value="WD40/YVTN_repeat-like_dom_sf"/>
</dbReference>
<evidence type="ECO:0000256" key="1">
    <source>
        <dbReference type="SAM" id="SignalP"/>
    </source>
</evidence>
<evidence type="ECO:0000313" key="2">
    <source>
        <dbReference type="EMBL" id="MEF2254384.1"/>
    </source>
</evidence>
<dbReference type="InterPro" id="IPR054817">
    <property type="entry name" value="Glycosyl_F510_1955-like"/>
</dbReference>
<comment type="caution">
    <text evidence="2">The sequence shown here is derived from an EMBL/GenBank/DDBJ whole genome shotgun (WGS) entry which is preliminary data.</text>
</comment>
<evidence type="ECO:0008006" key="4">
    <source>
        <dbReference type="Google" id="ProtNLM"/>
    </source>
</evidence>
<evidence type="ECO:0000313" key="3">
    <source>
        <dbReference type="Proteomes" id="UP001351900"/>
    </source>
</evidence>
<name>A0ABU7V3X1_9MICO</name>
<accession>A0ABU7V3X1</accession>
<reference evidence="2 3" key="1">
    <citation type="submission" date="2024-01" db="EMBL/GenBank/DDBJ databases">
        <title>the genome sequence of strain Microbacterium schleiferi NBRC 15075.</title>
        <authorList>
            <person name="Ding Y."/>
            <person name="Zhang G."/>
        </authorList>
    </citation>
    <scope>NUCLEOTIDE SEQUENCE [LARGE SCALE GENOMIC DNA]</scope>
    <source>
        <strain evidence="2 3">NBRC 15075</strain>
    </source>
</reference>
<keyword evidence="1" id="KW-0732">Signal</keyword>
<feature type="chain" id="PRO_5045254982" description="Exo-alpha-sialidase" evidence="1">
    <location>
        <begin position="27"/>
        <end position="279"/>
    </location>
</feature>
<dbReference type="CDD" id="cd15482">
    <property type="entry name" value="Sialidase_non-viral"/>
    <property type="match status" value="1"/>
</dbReference>